<dbReference type="Proteomes" id="UP000233293">
    <property type="component" value="Unassembled WGS sequence"/>
</dbReference>
<dbReference type="InterPro" id="IPR030676">
    <property type="entry name" value="CitT-rel"/>
</dbReference>
<feature type="transmembrane region" description="Helical" evidence="6">
    <location>
        <begin position="46"/>
        <end position="77"/>
    </location>
</feature>
<feature type="transmembrane region" description="Helical" evidence="6">
    <location>
        <begin position="355"/>
        <end position="377"/>
    </location>
</feature>
<feature type="transmembrane region" description="Helical" evidence="6">
    <location>
        <begin position="17"/>
        <end position="34"/>
    </location>
</feature>
<evidence type="ECO:0000256" key="5">
    <source>
        <dbReference type="ARBA" id="ARBA00023136"/>
    </source>
</evidence>
<feature type="transmembrane region" description="Helical" evidence="6">
    <location>
        <begin position="221"/>
        <end position="244"/>
    </location>
</feature>
<dbReference type="PANTHER" id="PTHR10283">
    <property type="entry name" value="SOLUTE CARRIER FAMILY 13 MEMBER"/>
    <property type="match status" value="1"/>
</dbReference>
<evidence type="ECO:0000256" key="3">
    <source>
        <dbReference type="ARBA" id="ARBA00022692"/>
    </source>
</evidence>
<dbReference type="AlphaFoldDB" id="A0A2N3PTF6"/>
<evidence type="ECO:0000256" key="4">
    <source>
        <dbReference type="ARBA" id="ARBA00022989"/>
    </source>
</evidence>
<feature type="transmembrane region" description="Helical" evidence="6">
    <location>
        <begin position="175"/>
        <end position="201"/>
    </location>
</feature>
<evidence type="ECO:0000256" key="1">
    <source>
        <dbReference type="ARBA" id="ARBA00004141"/>
    </source>
</evidence>
<comment type="similarity">
    <text evidence="2">Belongs to the SLC13A/DASS transporter (TC 2.A.47) family. DIT1 subfamily.</text>
</comment>
<gene>
    <name evidence="7" type="ORF">CWS72_15575</name>
</gene>
<dbReference type="PIRSF" id="PIRSF002457">
    <property type="entry name" value="DASS"/>
    <property type="match status" value="1"/>
</dbReference>
<keyword evidence="4 6" id="KW-1133">Transmembrane helix</keyword>
<dbReference type="GO" id="GO:0005886">
    <property type="term" value="C:plasma membrane"/>
    <property type="evidence" value="ECO:0007669"/>
    <property type="project" value="TreeGrafter"/>
</dbReference>
<feature type="transmembrane region" description="Helical" evidence="6">
    <location>
        <begin position="448"/>
        <end position="471"/>
    </location>
</feature>
<keyword evidence="5 6" id="KW-0472">Membrane</keyword>
<name>A0A2N3PTF6_9PROT</name>
<dbReference type="OrthoDB" id="5460483at2"/>
<keyword evidence="8" id="KW-1185">Reference proteome</keyword>
<feature type="transmembrane region" description="Helical" evidence="6">
    <location>
        <begin position="382"/>
        <end position="405"/>
    </location>
</feature>
<evidence type="ECO:0000256" key="6">
    <source>
        <dbReference type="SAM" id="Phobius"/>
    </source>
</evidence>
<dbReference type="GO" id="GO:0008514">
    <property type="term" value="F:organic anion transmembrane transporter activity"/>
    <property type="evidence" value="ECO:0007669"/>
    <property type="project" value="UniProtKB-ARBA"/>
</dbReference>
<accession>A0A2N3PTF6</accession>
<keyword evidence="3 6" id="KW-0812">Transmembrane</keyword>
<feature type="transmembrane region" description="Helical" evidence="6">
    <location>
        <begin position="151"/>
        <end position="168"/>
    </location>
</feature>
<reference evidence="8" key="1">
    <citation type="submission" date="2017-12" db="EMBL/GenBank/DDBJ databases">
        <title>Draft genome sequence of Telmatospirillum siberiense 26-4b1T, an acidotolerant peatland alphaproteobacterium potentially involved in sulfur cycling.</title>
        <authorList>
            <person name="Hausmann B."/>
            <person name="Pjevac P."/>
            <person name="Schreck K."/>
            <person name="Herbold C.W."/>
            <person name="Daims H."/>
            <person name="Wagner M."/>
            <person name="Pester M."/>
            <person name="Loy A."/>
        </authorList>
    </citation>
    <scope>NUCLEOTIDE SEQUENCE [LARGE SCALE GENOMIC DNA]</scope>
    <source>
        <strain evidence="8">26-4b1</strain>
    </source>
</reference>
<dbReference type="NCBIfam" id="TIGR00785">
    <property type="entry name" value="dass"/>
    <property type="match status" value="1"/>
</dbReference>
<organism evidence="7 8">
    <name type="scientific">Telmatospirillum siberiense</name>
    <dbReference type="NCBI Taxonomy" id="382514"/>
    <lineage>
        <taxon>Bacteria</taxon>
        <taxon>Pseudomonadati</taxon>
        <taxon>Pseudomonadota</taxon>
        <taxon>Alphaproteobacteria</taxon>
        <taxon>Rhodospirillales</taxon>
        <taxon>Rhodospirillaceae</taxon>
        <taxon>Telmatospirillum</taxon>
    </lineage>
</organism>
<feature type="transmembrane region" description="Helical" evidence="6">
    <location>
        <begin position="324"/>
        <end position="343"/>
    </location>
</feature>
<dbReference type="PANTHER" id="PTHR10283:SF82">
    <property type="entry name" value="SOLUTE CARRIER FAMILY 13 MEMBER 2"/>
    <property type="match status" value="1"/>
</dbReference>
<feature type="transmembrane region" description="Helical" evidence="6">
    <location>
        <begin position="89"/>
        <end position="108"/>
    </location>
</feature>
<sequence length="477" mass="50861">MAETISVWNIDVLRQKIGVPLAGLVSLAIFFAGVPQGLSPEGHRAIVLFAGIFVLYITEAIPLAASSLLIVPIGALMGIGTVKTMLEGFASPSTYLIVGAFVLAVAMVKTRLAERITYLILSKVGCSPMRITLGVTLSNIVLAFLVPSSTARTAILLPVCLSIISLLGNEGRSKFAVNLLLCLTFTNATISAGILTATVPNPVTVEFILKAGGRDISYTDWLFLGFPPALLMTFVTWFVLLKMFPAESIDDRKGLSLIQDGLASLGKMTAAEWRTLVIFLAVVFLWATQTWTKLDTTLVCLLGACLLFFPRIGVIDWKDANKGVSWQVVMICGGGVSLGEMLMKTGAAKWMANGIFTSLGLTGISVLGLLLVVMLVLLYLHFIFVGTTAMATALLPIVAGLAQAAGLPPEILVLPAGMIIGGYPLLMFYSTLPNIIVYGSGKLRVGDFVRAGSVLCIPACVIYAICAATYWRWLGLF</sequence>
<dbReference type="InterPro" id="IPR001898">
    <property type="entry name" value="SLC13A/DASS"/>
</dbReference>
<evidence type="ECO:0000256" key="2">
    <source>
        <dbReference type="ARBA" id="ARBA00007349"/>
    </source>
</evidence>
<comment type="subcellular location">
    <subcellularLocation>
        <location evidence="1">Membrane</location>
        <topology evidence="1">Multi-pass membrane protein</topology>
    </subcellularLocation>
</comment>
<feature type="transmembrane region" description="Helical" evidence="6">
    <location>
        <begin position="294"/>
        <end position="312"/>
    </location>
</feature>
<evidence type="ECO:0000313" key="7">
    <source>
        <dbReference type="EMBL" id="PKU23685.1"/>
    </source>
</evidence>
<evidence type="ECO:0000313" key="8">
    <source>
        <dbReference type="Proteomes" id="UP000233293"/>
    </source>
</evidence>
<dbReference type="Pfam" id="PF00939">
    <property type="entry name" value="Na_sulph_symp"/>
    <property type="match status" value="1"/>
</dbReference>
<comment type="caution">
    <text evidence="7">The sequence shown here is derived from an EMBL/GenBank/DDBJ whole genome shotgun (WGS) entry which is preliminary data.</text>
</comment>
<feature type="transmembrane region" description="Helical" evidence="6">
    <location>
        <begin position="271"/>
        <end position="288"/>
    </location>
</feature>
<dbReference type="GO" id="GO:1905039">
    <property type="term" value="P:carboxylic acid transmembrane transport"/>
    <property type="evidence" value="ECO:0007669"/>
    <property type="project" value="UniProtKB-ARBA"/>
</dbReference>
<dbReference type="EMBL" id="PIUM01000018">
    <property type="protein sequence ID" value="PKU23685.1"/>
    <property type="molecule type" value="Genomic_DNA"/>
</dbReference>
<protein>
    <submittedName>
        <fullName evidence="7">Anion transporter</fullName>
    </submittedName>
</protein>
<feature type="transmembrane region" description="Helical" evidence="6">
    <location>
        <begin position="411"/>
        <end position="436"/>
    </location>
</feature>
<proteinExistence type="inferred from homology"/>